<protein>
    <recommendedName>
        <fullName evidence="4 6">dTDP-4-dehydrorhamnose reductase</fullName>
        <ecNumber evidence="3 6">1.1.1.133</ecNumber>
    </recommendedName>
</protein>
<dbReference type="CDD" id="cd05254">
    <property type="entry name" value="dTDP_HR_like_SDR_e"/>
    <property type="match status" value="1"/>
</dbReference>
<dbReference type="NCBIfam" id="TIGR01214">
    <property type="entry name" value="rmlD"/>
    <property type="match status" value="1"/>
</dbReference>
<dbReference type="Gene3D" id="3.90.25.10">
    <property type="entry name" value="UDP-galactose 4-epimerase, domain 1"/>
    <property type="match status" value="1"/>
</dbReference>
<evidence type="ECO:0000259" key="7">
    <source>
        <dbReference type="Pfam" id="PF04321"/>
    </source>
</evidence>
<keyword evidence="6 8" id="KW-0560">Oxidoreductase</keyword>
<organism evidence="8 9">
    <name type="scientific">Stygiobacter electus</name>
    <dbReference type="NCBI Taxonomy" id="3032292"/>
    <lineage>
        <taxon>Bacteria</taxon>
        <taxon>Pseudomonadati</taxon>
        <taxon>Ignavibacteriota</taxon>
        <taxon>Ignavibacteria</taxon>
        <taxon>Ignavibacteriales</taxon>
        <taxon>Melioribacteraceae</taxon>
        <taxon>Stygiobacter</taxon>
    </lineage>
</organism>
<dbReference type="GO" id="GO:0019305">
    <property type="term" value="P:dTDP-rhamnose biosynthetic process"/>
    <property type="evidence" value="ECO:0007669"/>
    <property type="project" value="TreeGrafter"/>
</dbReference>
<comment type="caution">
    <text evidence="8">The sequence shown here is derived from an EMBL/GenBank/DDBJ whole genome shotgun (WGS) entry which is preliminary data.</text>
</comment>
<comment type="catalytic activity">
    <reaction evidence="5">
        <text>dTDP-beta-L-rhamnose + NADP(+) = dTDP-4-dehydro-beta-L-rhamnose + NADPH + H(+)</text>
        <dbReference type="Rhea" id="RHEA:21796"/>
        <dbReference type="ChEBI" id="CHEBI:15378"/>
        <dbReference type="ChEBI" id="CHEBI:57510"/>
        <dbReference type="ChEBI" id="CHEBI:57783"/>
        <dbReference type="ChEBI" id="CHEBI:58349"/>
        <dbReference type="ChEBI" id="CHEBI:62830"/>
        <dbReference type="EC" id="1.1.1.133"/>
    </reaction>
</comment>
<evidence type="ECO:0000256" key="1">
    <source>
        <dbReference type="ARBA" id="ARBA00004781"/>
    </source>
</evidence>
<dbReference type="AlphaFoldDB" id="A0AAE3P1H4"/>
<keyword evidence="9" id="KW-1185">Reference proteome</keyword>
<accession>A0AAE3P1H4</accession>
<dbReference type="InterPro" id="IPR029903">
    <property type="entry name" value="RmlD-like-bd"/>
</dbReference>
<dbReference type="GO" id="GO:0008831">
    <property type="term" value="F:dTDP-4-dehydrorhamnose reductase activity"/>
    <property type="evidence" value="ECO:0007669"/>
    <property type="project" value="UniProtKB-EC"/>
</dbReference>
<dbReference type="GO" id="GO:0005829">
    <property type="term" value="C:cytosol"/>
    <property type="evidence" value="ECO:0007669"/>
    <property type="project" value="TreeGrafter"/>
</dbReference>
<dbReference type="InterPro" id="IPR036291">
    <property type="entry name" value="NAD(P)-bd_dom_sf"/>
</dbReference>
<dbReference type="EMBL" id="JARGDL010000016">
    <property type="protein sequence ID" value="MDF1612657.1"/>
    <property type="molecule type" value="Genomic_DNA"/>
</dbReference>
<evidence type="ECO:0000256" key="6">
    <source>
        <dbReference type="RuleBase" id="RU364082"/>
    </source>
</evidence>
<comment type="pathway">
    <text evidence="1 6">Carbohydrate biosynthesis; dTDP-L-rhamnose biosynthesis.</text>
</comment>
<evidence type="ECO:0000313" key="9">
    <source>
        <dbReference type="Proteomes" id="UP001221302"/>
    </source>
</evidence>
<dbReference type="PANTHER" id="PTHR10491:SF4">
    <property type="entry name" value="METHIONINE ADENOSYLTRANSFERASE 2 SUBUNIT BETA"/>
    <property type="match status" value="1"/>
</dbReference>
<dbReference type="PANTHER" id="PTHR10491">
    <property type="entry name" value="DTDP-4-DEHYDRORHAMNOSE REDUCTASE"/>
    <property type="match status" value="1"/>
</dbReference>
<comment type="function">
    <text evidence="6">Catalyzes the reduction of dTDP-6-deoxy-L-lyxo-4-hexulose to yield dTDP-L-rhamnose.</text>
</comment>
<reference evidence="8" key="1">
    <citation type="submission" date="2023-03" db="EMBL/GenBank/DDBJ databases">
        <title>Stygiobacter electus gen. nov., sp. nov., facultatively anaerobic thermotolerant bacterium of the class Ignavibacteria from a well of Yessentuki mineral water deposit.</title>
        <authorList>
            <person name="Podosokorskaya O.A."/>
            <person name="Elcheninov A.G."/>
            <person name="Petrova N.F."/>
            <person name="Zavarzina D.G."/>
            <person name="Kublanov I.V."/>
            <person name="Merkel A.Y."/>
        </authorList>
    </citation>
    <scope>NUCLEOTIDE SEQUENCE</scope>
    <source>
        <strain evidence="8">09-Me</strain>
    </source>
</reference>
<dbReference type="InterPro" id="IPR005913">
    <property type="entry name" value="dTDP_dehydrorham_reduct"/>
</dbReference>
<evidence type="ECO:0000313" key="8">
    <source>
        <dbReference type="EMBL" id="MDF1612657.1"/>
    </source>
</evidence>
<evidence type="ECO:0000256" key="4">
    <source>
        <dbReference type="ARBA" id="ARBA00017099"/>
    </source>
</evidence>
<evidence type="ECO:0000256" key="5">
    <source>
        <dbReference type="ARBA" id="ARBA00048200"/>
    </source>
</evidence>
<dbReference type="RefSeq" id="WP_321536428.1">
    <property type="nucleotide sequence ID" value="NZ_JARGDL010000016.1"/>
</dbReference>
<dbReference type="Gene3D" id="3.40.50.720">
    <property type="entry name" value="NAD(P)-binding Rossmann-like Domain"/>
    <property type="match status" value="1"/>
</dbReference>
<dbReference type="Proteomes" id="UP001221302">
    <property type="component" value="Unassembled WGS sequence"/>
</dbReference>
<name>A0AAE3P1H4_9BACT</name>
<evidence type="ECO:0000256" key="3">
    <source>
        <dbReference type="ARBA" id="ARBA00012929"/>
    </source>
</evidence>
<sequence length="300" mass="34368">MIKKRILIIGSNGMLGQRLTEYFSKQKDVELLCTSAETKSFIPDIEYQQLDITQKNEVKNIITKFFPDFIINAAAYTNVDKAETERELCWKINVNGVDNIAFYSWTIDSHLIHISSDYIFDGKNGPYTEIDLPNPISYYGRTKLASENSIKASGTRFTIIRSNVLYGPSKYGRPDFVKWVYNSLKNSQKIKIVTDQINNPTYIDDLVNGISNVIKNKKEGIYNIGGKELLSRFEFTKIIAKMFNLNTELIIPILTEELNQPAKRPLKSGLINLKAETELNYKPKSIIETLELMKKELELD</sequence>
<dbReference type="SUPFAM" id="SSF51735">
    <property type="entry name" value="NAD(P)-binding Rossmann-fold domains"/>
    <property type="match status" value="1"/>
</dbReference>
<comment type="similarity">
    <text evidence="2 6">Belongs to the dTDP-4-dehydrorhamnose reductase family.</text>
</comment>
<keyword evidence="6" id="KW-0521">NADP</keyword>
<proteinExistence type="inferred from homology"/>
<dbReference type="Pfam" id="PF04321">
    <property type="entry name" value="RmlD_sub_bind"/>
    <property type="match status" value="1"/>
</dbReference>
<gene>
    <name evidence="8" type="primary">rfbD</name>
    <name evidence="8" type="ORF">P0M35_10890</name>
</gene>
<evidence type="ECO:0000256" key="2">
    <source>
        <dbReference type="ARBA" id="ARBA00010944"/>
    </source>
</evidence>
<feature type="domain" description="RmlD-like substrate binding" evidence="7">
    <location>
        <begin position="5"/>
        <end position="296"/>
    </location>
</feature>
<dbReference type="EC" id="1.1.1.133" evidence="3 6"/>